<evidence type="ECO:0000313" key="3">
    <source>
        <dbReference type="Proteomes" id="UP000694888"/>
    </source>
</evidence>
<dbReference type="InterPro" id="IPR058831">
    <property type="entry name" value="LolA-like_dom_2nd"/>
</dbReference>
<dbReference type="CDD" id="cd21699">
    <property type="entry name" value="JMTM_APP_like"/>
    <property type="match status" value="1"/>
</dbReference>
<sequence>MGNTTIDGVEVDQWRSCMYWGEDHDNFTLDYFFTRPGWAAGDRYSPSIIPLRAELKGIKNYGGGVTVNLHHIYEYLNLRVYASLMEEDFSLPSGMQCNDSQHVKTKPIPELPTAMFYTDEIVVENTILGVDVYYDEDLMLVRQDRVEFSTVDDFNTGMRYEIDQERGSCDLLSLSEGFDVQTNQDLMAIKGPQELFLLKGNFTYTGIALNRGFRCDQWSRILMGQGSKATHIDVFFANPRTTIPLKPSAIKGHVVAVVTKQELSVVEHNIMGMRAYPRYKVDPFDISICKEEKAIKELRIEFSGSNLENLTRSVGKAFMHQSIAKAVVKAANVSPIQVTWTEIRVVANGSALHWYASLLAPETEAFQRNVQKNFSLSLDQAWDNLQRGVDSPLKIEFKIPSKIQTTILTSKHLSDIKADSNLVQSQDSDLSQFHKLNNKVPKNFVSQESIIVDTEIECAKLCLNRISYQCTSYFFCPLNKKCQLSKYDNLSKAPTDVRIGCSTNVRDYLVGFKKAPGLTSVPKNPPLFSDVGSASRCAKKCIDETSFTCQSLVYCATPQLCSLGDTHYNVSAVSSAVSSKSNCSFYSRNDLLDYNKSPSVTFNNINKGDYKLVLIDGDSPQQCAQACSSDVDNCHRFSYCASNLQCILDTDISGQTPSLVRQDGCDIYSMAENAWRQKQGNQESRTGQDSGSYSDGSMAGLAVGILVVTIVLVIGIVLLLAKRGIWNGFKIVI</sequence>
<protein>
    <submittedName>
        <fullName evidence="4">Uncharacterized protein LOC101845964</fullName>
    </submittedName>
</protein>
<dbReference type="PROSITE" id="PS50948">
    <property type="entry name" value="PAN"/>
    <property type="match status" value="1"/>
</dbReference>
<organism evidence="3 4">
    <name type="scientific">Aplysia californica</name>
    <name type="common">California sea hare</name>
    <dbReference type="NCBI Taxonomy" id="6500"/>
    <lineage>
        <taxon>Eukaryota</taxon>
        <taxon>Metazoa</taxon>
        <taxon>Spiralia</taxon>
        <taxon>Lophotrochozoa</taxon>
        <taxon>Mollusca</taxon>
        <taxon>Gastropoda</taxon>
        <taxon>Heterobranchia</taxon>
        <taxon>Euthyneura</taxon>
        <taxon>Tectipleura</taxon>
        <taxon>Aplysiida</taxon>
        <taxon>Aplysioidea</taxon>
        <taxon>Aplysiidae</taxon>
        <taxon>Aplysia</taxon>
    </lineage>
</organism>
<dbReference type="PANTHER" id="PTHR36902:SF1">
    <property type="entry name" value="ENRICHED IN SURFACE-LABELED PROTEOME PROTEIN 9"/>
    <property type="match status" value="1"/>
</dbReference>
<gene>
    <name evidence="4" type="primary">LOC101845964</name>
</gene>
<name>A0ABM0JA70_APLCA</name>
<keyword evidence="1" id="KW-0472">Membrane</keyword>
<feature type="transmembrane region" description="Helical" evidence="1">
    <location>
        <begin position="698"/>
        <end position="721"/>
    </location>
</feature>
<keyword evidence="1" id="KW-1133">Transmembrane helix</keyword>
<dbReference type="Pfam" id="PF25898">
    <property type="entry name" value="LolA_2nd_metazoa"/>
    <property type="match status" value="1"/>
</dbReference>
<reference evidence="4" key="1">
    <citation type="submission" date="2025-08" db="UniProtKB">
        <authorList>
            <consortium name="RefSeq"/>
        </authorList>
    </citation>
    <scope>IDENTIFICATION</scope>
</reference>
<proteinExistence type="predicted"/>
<keyword evidence="1" id="KW-0812">Transmembrane</keyword>
<dbReference type="InterPro" id="IPR003609">
    <property type="entry name" value="Pan_app"/>
</dbReference>
<dbReference type="GeneID" id="101845964"/>
<dbReference type="RefSeq" id="XP_005089005.3">
    <property type="nucleotide sequence ID" value="XM_005088948.3"/>
</dbReference>
<dbReference type="Proteomes" id="UP000694888">
    <property type="component" value="Unplaced"/>
</dbReference>
<evidence type="ECO:0000259" key="2">
    <source>
        <dbReference type="PROSITE" id="PS50948"/>
    </source>
</evidence>
<keyword evidence="3" id="KW-1185">Reference proteome</keyword>
<dbReference type="SUPFAM" id="SSF57414">
    <property type="entry name" value="Hairpin loop containing domain-like"/>
    <property type="match status" value="2"/>
</dbReference>
<dbReference type="SMART" id="SM00473">
    <property type="entry name" value="PAN_AP"/>
    <property type="match status" value="3"/>
</dbReference>
<dbReference type="Gene3D" id="3.50.4.10">
    <property type="entry name" value="Hepatocyte Growth Factor"/>
    <property type="match status" value="3"/>
</dbReference>
<evidence type="ECO:0000256" key="1">
    <source>
        <dbReference type="SAM" id="Phobius"/>
    </source>
</evidence>
<dbReference type="PANTHER" id="PTHR36902">
    <property type="entry name" value="ENRICHED IN SURFACE-LABELED PROTEOME PROTEIN 9"/>
    <property type="match status" value="1"/>
</dbReference>
<dbReference type="Pfam" id="PF00024">
    <property type="entry name" value="PAN_1"/>
    <property type="match status" value="1"/>
</dbReference>
<evidence type="ECO:0000313" key="4">
    <source>
        <dbReference type="RefSeq" id="XP_005089005.3"/>
    </source>
</evidence>
<accession>A0ABM0JA70</accession>
<feature type="domain" description="Apple" evidence="2">
    <location>
        <begin position="583"/>
        <end position="672"/>
    </location>
</feature>